<comment type="caution">
    <text evidence="1">The sequence shown here is derived from an EMBL/GenBank/DDBJ whole genome shotgun (WGS) entry which is preliminary data.</text>
</comment>
<dbReference type="GO" id="GO:0003824">
    <property type="term" value="F:catalytic activity"/>
    <property type="evidence" value="ECO:0007669"/>
    <property type="project" value="InterPro"/>
</dbReference>
<dbReference type="AlphaFoldDB" id="A0A2G2VF24"/>
<evidence type="ECO:0000313" key="1">
    <source>
        <dbReference type="EMBL" id="PHT31573.1"/>
    </source>
</evidence>
<evidence type="ECO:0000313" key="2">
    <source>
        <dbReference type="Proteomes" id="UP000224567"/>
    </source>
</evidence>
<dbReference type="Proteomes" id="UP000224567">
    <property type="component" value="Unassembled WGS sequence"/>
</dbReference>
<protein>
    <submittedName>
        <fullName evidence="1">Uncharacterized protein</fullName>
    </submittedName>
</protein>
<proteinExistence type="predicted"/>
<dbReference type="InterPro" id="IPR014746">
    <property type="entry name" value="Gln_synth/guanido_kin_cat_dom"/>
</dbReference>
<dbReference type="EMBL" id="MLFT02000012">
    <property type="protein sequence ID" value="PHT31573.1"/>
    <property type="molecule type" value="Genomic_DNA"/>
</dbReference>
<dbReference type="SUPFAM" id="SSF55931">
    <property type="entry name" value="Glutamine synthetase/guanido kinase"/>
    <property type="match status" value="1"/>
</dbReference>
<dbReference type="Gene3D" id="3.30.590.10">
    <property type="entry name" value="Glutamine synthetase/guanido kinase, catalytic domain"/>
    <property type="match status" value="1"/>
</dbReference>
<organism evidence="1 2">
    <name type="scientific">Capsicum baccatum</name>
    <name type="common">Peruvian pepper</name>
    <dbReference type="NCBI Taxonomy" id="33114"/>
    <lineage>
        <taxon>Eukaryota</taxon>
        <taxon>Viridiplantae</taxon>
        <taxon>Streptophyta</taxon>
        <taxon>Embryophyta</taxon>
        <taxon>Tracheophyta</taxon>
        <taxon>Spermatophyta</taxon>
        <taxon>Magnoliopsida</taxon>
        <taxon>eudicotyledons</taxon>
        <taxon>Gunneridae</taxon>
        <taxon>Pentapetalae</taxon>
        <taxon>asterids</taxon>
        <taxon>lamiids</taxon>
        <taxon>Solanales</taxon>
        <taxon>Solanaceae</taxon>
        <taxon>Solanoideae</taxon>
        <taxon>Capsiceae</taxon>
        <taxon>Capsicum</taxon>
    </lineage>
</organism>
<keyword evidence="2" id="KW-1185">Reference proteome</keyword>
<dbReference type="OrthoDB" id="1937978at2759"/>
<sequence>MARHWDRKVHGFCLRPTVKGIVRRKTDVQNSGFELFYGIETAGMGLLISLIENGSEKQMRIAEAAGVVVSFDTKPIPGDWNGAGAHLNYMY</sequence>
<dbReference type="STRING" id="33114.A0A2G2VF24"/>
<reference evidence="2" key="2">
    <citation type="journal article" date="2017" name="J. Anim. Genet.">
        <title>Multiple reference genome sequences of hot pepper reveal the massive evolution of plant disease resistance genes by retroduplication.</title>
        <authorList>
            <person name="Kim S."/>
            <person name="Park J."/>
            <person name="Yeom S.-I."/>
            <person name="Kim Y.-M."/>
            <person name="Seo E."/>
            <person name="Kim K.-T."/>
            <person name="Kim M.-S."/>
            <person name="Lee J.M."/>
            <person name="Cheong K."/>
            <person name="Shin H.-S."/>
            <person name="Kim S.-B."/>
            <person name="Han K."/>
            <person name="Lee J."/>
            <person name="Park M."/>
            <person name="Lee H.-A."/>
            <person name="Lee H.-Y."/>
            <person name="Lee Y."/>
            <person name="Oh S."/>
            <person name="Lee J.H."/>
            <person name="Choi E."/>
            <person name="Choi E."/>
            <person name="Lee S.E."/>
            <person name="Jeon J."/>
            <person name="Kim H."/>
            <person name="Choi G."/>
            <person name="Song H."/>
            <person name="Lee J."/>
            <person name="Lee S.-C."/>
            <person name="Kwon J.-K."/>
            <person name="Lee H.-Y."/>
            <person name="Koo N."/>
            <person name="Hong Y."/>
            <person name="Kim R.W."/>
            <person name="Kang W.-H."/>
            <person name="Huh J.H."/>
            <person name="Kang B.-C."/>
            <person name="Yang T.-J."/>
            <person name="Lee Y.-H."/>
            <person name="Bennetzen J.L."/>
            <person name="Choi D."/>
        </authorList>
    </citation>
    <scope>NUCLEOTIDE SEQUENCE [LARGE SCALE GENOMIC DNA]</scope>
    <source>
        <strain evidence="2">cv. PBC81</strain>
    </source>
</reference>
<accession>A0A2G2VF24</accession>
<reference evidence="1 2" key="1">
    <citation type="journal article" date="2017" name="Genome Biol.">
        <title>New reference genome sequences of hot pepper reveal the massive evolution of plant disease-resistance genes by retroduplication.</title>
        <authorList>
            <person name="Kim S."/>
            <person name="Park J."/>
            <person name="Yeom S.I."/>
            <person name="Kim Y.M."/>
            <person name="Seo E."/>
            <person name="Kim K.T."/>
            <person name="Kim M.S."/>
            <person name="Lee J.M."/>
            <person name="Cheong K."/>
            <person name="Shin H.S."/>
            <person name="Kim S.B."/>
            <person name="Han K."/>
            <person name="Lee J."/>
            <person name="Park M."/>
            <person name="Lee H.A."/>
            <person name="Lee H.Y."/>
            <person name="Lee Y."/>
            <person name="Oh S."/>
            <person name="Lee J.H."/>
            <person name="Choi E."/>
            <person name="Choi E."/>
            <person name="Lee S.E."/>
            <person name="Jeon J."/>
            <person name="Kim H."/>
            <person name="Choi G."/>
            <person name="Song H."/>
            <person name="Lee J."/>
            <person name="Lee S.C."/>
            <person name="Kwon J.K."/>
            <person name="Lee H.Y."/>
            <person name="Koo N."/>
            <person name="Hong Y."/>
            <person name="Kim R.W."/>
            <person name="Kang W.H."/>
            <person name="Huh J.H."/>
            <person name="Kang B.C."/>
            <person name="Yang T.J."/>
            <person name="Lee Y.H."/>
            <person name="Bennetzen J.L."/>
            <person name="Choi D."/>
        </authorList>
    </citation>
    <scope>NUCLEOTIDE SEQUENCE [LARGE SCALE GENOMIC DNA]</scope>
    <source>
        <strain evidence="2">cv. PBC81</strain>
    </source>
</reference>
<gene>
    <name evidence="1" type="ORF">CQW23_27910</name>
</gene>
<name>A0A2G2VF24_CAPBA</name>